<dbReference type="GO" id="GO:0016810">
    <property type="term" value="F:hydrolase activity, acting on carbon-nitrogen (but not peptide) bonds"/>
    <property type="evidence" value="ECO:0007669"/>
    <property type="project" value="InterPro"/>
</dbReference>
<sequence>MRSLYLIAITVTLYSNAYWWNGNEFVFGDRYVTNTHFSDETEQAVDATVDLNGQFIIPPLADAHNHNLQNPALAQRFQQRYIQQGVLYGAMLCGDPASAAETRLILSQAQLDMRVAGACVSSSDGHPLRMAMAAGERSPEEIYDKSYIVIDERTDIDAKAGLFERAGGDLTKLILVHHEDIARRDNNDYFGLNGLQPEVVAPLTRTLQERGQTVVVHTESAADFALAVTAGVDWIGHLPGYHWHEGKSAVDYRLTAEVIDAAAAQKTKVILTASVVELFKSMSEEQKARVQQLQHENIAALRNAGVTLLSGSDLFMGSVVDELIYLQQFDFTAAELLEMATYTTPRVLLPQRDIGRLQEGFEASFLAFEHNPLRDLTELKQPTRVVRQGALMWSN</sequence>
<keyword evidence="1" id="KW-0175">Coiled coil</keyword>
<dbReference type="InterPro" id="IPR011059">
    <property type="entry name" value="Metal-dep_hydrolase_composite"/>
</dbReference>
<evidence type="ECO:0000313" key="3">
    <source>
        <dbReference type="EMBL" id="RUO63158.1"/>
    </source>
</evidence>
<dbReference type="OrthoDB" id="9765769at2"/>
<dbReference type="Gene3D" id="3.20.20.140">
    <property type="entry name" value="Metal-dependent hydrolases"/>
    <property type="match status" value="1"/>
</dbReference>
<dbReference type="SUPFAM" id="SSF51556">
    <property type="entry name" value="Metallo-dependent hydrolases"/>
    <property type="match status" value="1"/>
</dbReference>
<dbReference type="PANTHER" id="PTHR43135:SF3">
    <property type="entry name" value="ALPHA-D-RIBOSE 1-METHYLPHOSPHONATE 5-TRIPHOSPHATE DIPHOSPHATASE"/>
    <property type="match status" value="1"/>
</dbReference>
<dbReference type="Pfam" id="PF01979">
    <property type="entry name" value="Amidohydro_1"/>
    <property type="match status" value="1"/>
</dbReference>
<gene>
    <name evidence="3" type="ORF">CWI71_02740</name>
</gene>
<dbReference type="EMBL" id="PIPY01000002">
    <property type="protein sequence ID" value="RUO63158.1"/>
    <property type="molecule type" value="Genomic_DNA"/>
</dbReference>
<dbReference type="InterPro" id="IPR032466">
    <property type="entry name" value="Metal_Hydrolase"/>
</dbReference>
<feature type="domain" description="Amidohydrolase-related" evidence="2">
    <location>
        <begin position="297"/>
        <end position="389"/>
    </location>
</feature>
<dbReference type="AlphaFoldDB" id="A0A432YPV6"/>
<comment type="caution">
    <text evidence="3">The sequence shown here is derived from an EMBL/GenBank/DDBJ whole genome shotgun (WGS) entry which is preliminary data.</text>
</comment>
<evidence type="ECO:0000259" key="2">
    <source>
        <dbReference type="Pfam" id="PF01979"/>
    </source>
</evidence>
<keyword evidence="4" id="KW-1185">Reference proteome</keyword>
<dbReference type="Gene3D" id="2.30.40.10">
    <property type="entry name" value="Urease, subunit C, domain 1"/>
    <property type="match status" value="1"/>
</dbReference>
<proteinExistence type="predicted"/>
<protein>
    <recommendedName>
        <fullName evidence="2">Amidohydrolase-related domain-containing protein</fullName>
    </recommendedName>
</protein>
<dbReference type="Proteomes" id="UP000288259">
    <property type="component" value="Unassembled WGS sequence"/>
</dbReference>
<accession>A0A432YPV6</accession>
<evidence type="ECO:0000313" key="4">
    <source>
        <dbReference type="Proteomes" id="UP000288259"/>
    </source>
</evidence>
<dbReference type="RefSeq" id="WP_126753724.1">
    <property type="nucleotide sequence ID" value="NZ_PIPY01000002.1"/>
</dbReference>
<dbReference type="PANTHER" id="PTHR43135">
    <property type="entry name" value="ALPHA-D-RIBOSE 1-METHYLPHOSPHONATE 5-TRIPHOSPHATE DIPHOSPHATASE"/>
    <property type="match status" value="1"/>
</dbReference>
<feature type="coiled-coil region" evidence="1">
    <location>
        <begin position="276"/>
        <end position="303"/>
    </location>
</feature>
<organism evidence="3 4">
    <name type="scientific">Pseudidiomarina insulisalsae</name>
    <dbReference type="NCBI Taxonomy" id="575789"/>
    <lineage>
        <taxon>Bacteria</taxon>
        <taxon>Pseudomonadati</taxon>
        <taxon>Pseudomonadota</taxon>
        <taxon>Gammaproteobacteria</taxon>
        <taxon>Alteromonadales</taxon>
        <taxon>Idiomarinaceae</taxon>
        <taxon>Pseudidiomarina</taxon>
    </lineage>
</organism>
<dbReference type="InterPro" id="IPR051781">
    <property type="entry name" value="Metallo-dep_Hydrolase"/>
</dbReference>
<evidence type="ECO:0000256" key="1">
    <source>
        <dbReference type="SAM" id="Coils"/>
    </source>
</evidence>
<reference evidence="4" key="1">
    <citation type="journal article" date="2018" name="Front. Microbiol.">
        <title>Genome-Based Analysis Reveals the Taxonomy and Diversity of the Family Idiomarinaceae.</title>
        <authorList>
            <person name="Liu Y."/>
            <person name="Lai Q."/>
            <person name="Shao Z."/>
        </authorList>
    </citation>
    <scope>NUCLEOTIDE SEQUENCE [LARGE SCALE GENOMIC DNA]</scope>
    <source>
        <strain evidence="4">CVS-6</strain>
    </source>
</reference>
<name>A0A432YPV6_9GAMM</name>
<dbReference type="InterPro" id="IPR006680">
    <property type="entry name" value="Amidohydro-rel"/>
</dbReference>